<feature type="transmembrane region" description="Helical" evidence="1">
    <location>
        <begin position="52"/>
        <end position="73"/>
    </location>
</feature>
<dbReference type="EMBL" id="WTPX01000114">
    <property type="protein sequence ID" value="NNJ27007.1"/>
    <property type="molecule type" value="Genomic_DNA"/>
</dbReference>
<keyword evidence="1" id="KW-0472">Membrane</keyword>
<sequence length="76" mass="8318">MTDQNLLVAAAVVALFCWPLLTLGGLVWWFWRSDQRSDVPAVDRGRVPGLCIVLVLAASVLSLIGLGALLTHFDWI</sequence>
<dbReference type="RefSeq" id="WP_171188595.1">
    <property type="nucleotide sequence ID" value="NZ_WTPX01000114.1"/>
</dbReference>
<proteinExistence type="predicted"/>
<evidence type="ECO:0000313" key="2">
    <source>
        <dbReference type="EMBL" id="NNJ27007.1"/>
    </source>
</evidence>
<accession>A0ABX1VGP0</accession>
<keyword evidence="3" id="KW-1185">Reference proteome</keyword>
<comment type="caution">
    <text evidence="2">The sequence shown here is derived from an EMBL/GenBank/DDBJ whole genome shotgun (WGS) entry which is preliminary data.</text>
</comment>
<protein>
    <submittedName>
        <fullName evidence="2">Uncharacterized protein</fullName>
    </submittedName>
</protein>
<dbReference type="Proteomes" id="UP000609651">
    <property type="component" value="Unassembled WGS sequence"/>
</dbReference>
<evidence type="ECO:0000256" key="1">
    <source>
        <dbReference type="SAM" id="Phobius"/>
    </source>
</evidence>
<keyword evidence="1" id="KW-1133">Transmembrane helix</keyword>
<gene>
    <name evidence="2" type="ORF">LzC2_31040</name>
</gene>
<reference evidence="2 3" key="1">
    <citation type="journal article" date="2020" name="Syst. Appl. Microbiol.">
        <title>Alienimonas chondri sp. nov., a novel planctomycete isolated from the biofilm of the red alga Chondrus crispus.</title>
        <authorList>
            <person name="Vitorino I."/>
            <person name="Albuquerque L."/>
            <person name="Wiegand S."/>
            <person name="Kallscheuer N."/>
            <person name="da Costa M.S."/>
            <person name="Lobo-da-Cunha A."/>
            <person name="Jogler C."/>
            <person name="Lage O.M."/>
        </authorList>
    </citation>
    <scope>NUCLEOTIDE SEQUENCE [LARGE SCALE GENOMIC DNA]</scope>
    <source>
        <strain evidence="2 3">LzC2</strain>
    </source>
</reference>
<feature type="transmembrane region" description="Helical" evidence="1">
    <location>
        <begin position="6"/>
        <end position="31"/>
    </location>
</feature>
<organism evidence="2 3">
    <name type="scientific">Alienimonas chondri</name>
    <dbReference type="NCBI Taxonomy" id="2681879"/>
    <lineage>
        <taxon>Bacteria</taxon>
        <taxon>Pseudomonadati</taxon>
        <taxon>Planctomycetota</taxon>
        <taxon>Planctomycetia</taxon>
        <taxon>Planctomycetales</taxon>
        <taxon>Planctomycetaceae</taxon>
        <taxon>Alienimonas</taxon>
    </lineage>
</organism>
<name>A0ABX1VGP0_9PLAN</name>
<keyword evidence="1" id="KW-0812">Transmembrane</keyword>
<evidence type="ECO:0000313" key="3">
    <source>
        <dbReference type="Proteomes" id="UP000609651"/>
    </source>
</evidence>